<evidence type="ECO:0000313" key="3">
    <source>
        <dbReference type="Proteomes" id="UP001237784"/>
    </source>
</evidence>
<gene>
    <name evidence="2" type="ORF">QP372_06980</name>
</gene>
<dbReference type="AlphaFoldDB" id="A0AAW6Y330"/>
<sequence length="92" mass="10888">EAAGRLDDAQRHDIMQKRSEPDYSRHLEQARTVGHDIREWLDTPVKQHELVRRLQHDVAREHGFDMRDRVSRQNRTAPERVKSPSRGFSMGF</sequence>
<feature type="region of interest" description="Disordered" evidence="1">
    <location>
        <begin position="66"/>
        <end position="92"/>
    </location>
</feature>
<name>A0AAW6Y330_GARVA</name>
<accession>A0AAW6Y330</accession>
<comment type="caution">
    <text evidence="2">The sequence shown here is derived from an EMBL/GenBank/DDBJ whole genome shotgun (WGS) entry which is preliminary data.</text>
</comment>
<evidence type="ECO:0000256" key="1">
    <source>
        <dbReference type="SAM" id="MobiDB-lite"/>
    </source>
</evidence>
<feature type="non-terminal residue" evidence="2">
    <location>
        <position position="1"/>
    </location>
</feature>
<organism evidence="2 3">
    <name type="scientific">Gardnerella vaginalis</name>
    <dbReference type="NCBI Taxonomy" id="2702"/>
    <lineage>
        <taxon>Bacteria</taxon>
        <taxon>Bacillati</taxon>
        <taxon>Actinomycetota</taxon>
        <taxon>Actinomycetes</taxon>
        <taxon>Bifidobacteriales</taxon>
        <taxon>Bifidobacteriaceae</taxon>
        <taxon>Gardnerella</taxon>
    </lineage>
</organism>
<feature type="region of interest" description="Disordered" evidence="1">
    <location>
        <begin position="1"/>
        <end position="25"/>
    </location>
</feature>
<evidence type="ECO:0000313" key="2">
    <source>
        <dbReference type="EMBL" id="MDK7064247.1"/>
    </source>
</evidence>
<feature type="compositionally biased region" description="Basic and acidic residues" evidence="1">
    <location>
        <begin position="66"/>
        <end position="82"/>
    </location>
</feature>
<proteinExistence type="predicted"/>
<protein>
    <submittedName>
        <fullName evidence="2">Mobilization protein</fullName>
    </submittedName>
</protein>
<reference evidence="2" key="1">
    <citation type="submission" date="2023-05" db="EMBL/GenBank/DDBJ databases">
        <title>Cataloging the Phylogenetic Diversity of Human Bladder Bacteria.</title>
        <authorList>
            <person name="Du J."/>
        </authorList>
    </citation>
    <scope>NUCLEOTIDE SEQUENCE</scope>
    <source>
        <strain evidence="2">UMB6789</strain>
    </source>
</reference>
<dbReference type="Proteomes" id="UP001237784">
    <property type="component" value="Unassembled WGS sequence"/>
</dbReference>
<dbReference type="EMBL" id="JASOME010000023">
    <property type="protein sequence ID" value="MDK7064247.1"/>
    <property type="molecule type" value="Genomic_DNA"/>
</dbReference>